<organism evidence="2 3">
    <name type="scientific">Bodo saltans</name>
    <name type="common">Flagellated protozoan</name>
    <dbReference type="NCBI Taxonomy" id="75058"/>
    <lineage>
        <taxon>Eukaryota</taxon>
        <taxon>Discoba</taxon>
        <taxon>Euglenozoa</taxon>
        <taxon>Kinetoplastea</taxon>
        <taxon>Metakinetoplastina</taxon>
        <taxon>Eubodonida</taxon>
        <taxon>Bodonidae</taxon>
        <taxon>Bodo</taxon>
    </lineage>
</organism>
<evidence type="ECO:0000313" key="2">
    <source>
        <dbReference type="EMBL" id="CUG77393.1"/>
    </source>
</evidence>
<evidence type="ECO:0000256" key="1">
    <source>
        <dbReference type="SAM" id="Phobius"/>
    </source>
</evidence>
<name>A0A0S4J3M9_BODSA</name>
<sequence>MASRLGAMVHTERVFHAPQQRICTFIFTCIPPLPCSFKLLHLSSFVIPPSHVWATMMAHSHLTIHGGNSIMSDFFLLLLLLLLFFFFCTMTYEPLNLVRQEASTKYSFLLLLLLLLLLQRNARLMNVRYKDFIFRAARSFCCCSHLLFKTHVPLSLLNIFRPPLFVFYYLLQLNTCHHSHVAIFFCCTCVVACACIARFASVILSSAHRYLF</sequence>
<keyword evidence="3" id="KW-1185">Reference proteome</keyword>
<feature type="transmembrane region" description="Helical" evidence="1">
    <location>
        <begin position="183"/>
        <end position="204"/>
    </location>
</feature>
<feature type="transmembrane region" description="Helical" evidence="1">
    <location>
        <begin position="104"/>
        <end position="120"/>
    </location>
</feature>
<keyword evidence="1 2" id="KW-0812">Transmembrane</keyword>
<feature type="transmembrane region" description="Helical" evidence="1">
    <location>
        <begin position="74"/>
        <end position="92"/>
    </location>
</feature>
<accession>A0A0S4J3M9</accession>
<evidence type="ECO:0000313" key="3">
    <source>
        <dbReference type="Proteomes" id="UP000051952"/>
    </source>
</evidence>
<keyword evidence="1" id="KW-1133">Transmembrane helix</keyword>
<protein>
    <submittedName>
        <fullName evidence="2">Transmembrane protein, putative</fullName>
    </submittedName>
</protein>
<gene>
    <name evidence="2" type="ORF">BSAL_85415</name>
</gene>
<proteinExistence type="predicted"/>
<dbReference type="AlphaFoldDB" id="A0A0S4J3M9"/>
<reference evidence="3" key="1">
    <citation type="submission" date="2015-09" db="EMBL/GenBank/DDBJ databases">
        <authorList>
            <consortium name="Pathogen Informatics"/>
        </authorList>
    </citation>
    <scope>NUCLEOTIDE SEQUENCE [LARGE SCALE GENOMIC DNA]</scope>
    <source>
        <strain evidence="3">Lake Konstanz</strain>
    </source>
</reference>
<dbReference type="Proteomes" id="UP000051952">
    <property type="component" value="Unassembled WGS sequence"/>
</dbReference>
<keyword evidence="1" id="KW-0472">Membrane</keyword>
<dbReference type="EMBL" id="CYKH01001006">
    <property type="protein sequence ID" value="CUG77393.1"/>
    <property type="molecule type" value="Genomic_DNA"/>
</dbReference>
<dbReference type="VEuPathDB" id="TriTrypDB:BSAL_85415"/>